<sequence>MVTFVDTVTLHLRAGKGGNGCVSVHREKFKPLGGPDGGNGGDGGDIVLVADPQTGTLLSYHHSPHRSSGNGGPGMGDHRSGFDGESLELPVPVGTVVKTPSGEVLVDLIEPGERFVVAAGGQGGLGNAALATPKRKAPGFALLGTPGYEGDVVLELKTVADVALVGYPSAGKSSLIGAISAARPKIADYPFTTLHPNLGVVQVEDFRFTVADVPGLIEGASEGKGLGLEFLRHVERCSALLHVLDCATLEPGRDPISDLDVILAELAAYEVPEGQTPLLERPQLVALNKVDVPEARDLAELVRPDLEARGFRVFEISTVSHEGLRPLTFALGELVEKHRAENIAVEKPRERVVIRPRGSKKDFAIRVEGGTYGNVYRILGEKPVRWVQQTDFQNEEAVGYLADRLEKLGVEDELFRLGAVQGSTVVIGEGDSIVFDWEPTMSSAAELMTAPRGTDPRLAPNSRRTTSERREQYYERMDAKAQARAELEAERLATTREGDE</sequence>
<dbReference type="InterPro" id="IPR014100">
    <property type="entry name" value="GTP-bd_Obg/CgtA"/>
</dbReference>
<feature type="domain" description="Obg" evidence="13">
    <location>
        <begin position="2"/>
        <end position="159"/>
    </location>
</feature>
<feature type="binding site" evidence="9">
    <location>
        <begin position="166"/>
        <end position="173"/>
    </location>
    <ligand>
        <name>GTP</name>
        <dbReference type="ChEBI" id="CHEBI:37565"/>
    </ligand>
</feature>
<keyword evidence="4 9" id="KW-0479">Metal-binding</keyword>
<evidence type="ECO:0000256" key="9">
    <source>
        <dbReference type="HAMAP-Rule" id="MF_01454"/>
    </source>
</evidence>
<comment type="similarity">
    <text evidence="2 9">Belongs to the TRAFAC class OBG-HflX-like GTPase superfamily. OBG GTPase family.</text>
</comment>
<feature type="binding site" evidence="9">
    <location>
        <begin position="288"/>
        <end position="291"/>
    </location>
    <ligand>
        <name>GTP</name>
        <dbReference type="ChEBI" id="CHEBI:37565"/>
    </ligand>
</feature>
<evidence type="ECO:0000259" key="13">
    <source>
        <dbReference type="PROSITE" id="PS51883"/>
    </source>
</evidence>
<dbReference type="Gene3D" id="3.40.50.300">
    <property type="entry name" value="P-loop containing nucleotide triphosphate hydrolases"/>
    <property type="match status" value="1"/>
</dbReference>
<dbReference type="Gene3D" id="3.30.300.350">
    <property type="entry name" value="GTP-binding protein OBG, C-terminal domain"/>
    <property type="match status" value="1"/>
</dbReference>
<gene>
    <name evidence="14" type="primary">obgE</name>
    <name evidence="9" type="synonym">obg</name>
    <name evidence="14" type="ORF">KE274_11055</name>
</gene>
<keyword evidence="15" id="KW-1185">Reference proteome</keyword>
<dbReference type="InterPro" id="IPR015349">
    <property type="entry name" value="OCT_dom"/>
</dbReference>
<comment type="caution">
    <text evidence="14">The sequence shown here is derived from an EMBL/GenBank/DDBJ whole genome shotgun (WGS) entry which is preliminary data.</text>
</comment>
<evidence type="ECO:0000256" key="4">
    <source>
        <dbReference type="ARBA" id="ARBA00022723"/>
    </source>
</evidence>
<dbReference type="InterPro" id="IPR006074">
    <property type="entry name" value="GTP1-OBG_CS"/>
</dbReference>
<keyword evidence="3 9" id="KW-0963">Cytoplasm</keyword>
<feature type="domain" description="OBG-type G" evidence="11">
    <location>
        <begin position="160"/>
        <end position="336"/>
    </location>
</feature>
<dbReference type="NCBIfam" id="NF008956">
    <property type="entry name" value="PRK12299.1"/>
    <property type="match status" value="1"/>
</dbReference>
<dbReference type="SUPFAM" id="SSF82051">
    <property type="entry name" value="Obg GTP-binding protein N-terminal domain"/>
    <property type="match status" value="1"/>
</dbReference>
<proteinExistence type="inferred from homology"/>
<evidence type="ECO:0000259" key="12">
    <source>
        <dbReference type="PROSITE" id="PS51881"/>
    </source>
</evidence>
<evidence type="ECO:0000256" key="3">
    <source>
        <dbReference type="ARBA" id="ARBA00022490"/>
    </source>
</evidence>
<keyword evidence="7 9" id="KW-0460">Magnesium</keyword>
<dbReference type="EC" id="3.6.5.-" evidence="9"/>
<dbReference type="EMBL" id="JAGTUK010000003">
    <property type="protein sequence ID" value="MBS0024648.1"/>
    <property type="molecule type" value="Genomic_DNA"/>
</dbReference>
<feature type="binding site" evidence="9">
    <location>
        <position position="173"/>
    </location>
    <ligand>
        <name>Mg(2+)</name>
        <dbReference type="ChEBI" id="CHEBI:18420"/>
    </ligand>
</feature>
<dbReference type="CDD" id="cd01898">
    <property type="entry name" value="Obg"/>
    <property type="match status" value="1"/>
</dbReference>
<dbReference type="SUPFAM" id="SSF52540">
    <property type="entry name" value="P-loop containing nucleoside triphosphate hydrolases"/>
    <property type="match status" value="1"/>
</dbReference>
<feature type="domain" description="OCT" evidence="12">
    <location>
        <begin position="355"/>
        <end position="439"/>
    </location>
</feature>
<feature type="binding site" evidence="9">
    <location>
        <begin position="212"/>
        <end position="215"/>
    </location>
    <ligand>
        <name>GTP</name>
        <dbReference type="ChEBI" id="CHEBI:37565"/>
    </ligand>
</feature>
<accession>A0ABS5INV8</accession>
<keyword evidence="6 9" id="KW-0378">Hydrolase</keyword>
<dbReference type="PANTHER" id="PTHR11702:SF31">
    <property type="entry name" value="MITOCHONDRIAL RIBOSOME-ASSOCIATED GTPASE 2"/>
    <property type="match status" value="1"/>
</dbReference>
<dbReference type="NCBIfam" id="NF008955">
    <property type="entry name" value="PRK12297.1"/>
    <property type="match status" value="1"/>
</dbReference>
<dbReference type="InterPro" id="IPR036726">
    <property type="entry name" value="GTP1_OBG_dom_sf"/>
</dbReference>
<dbReference type="PANTHER" id="PTHR11702">
    <property type="entry name" value="DEVELOPMENTALLY REGULATED GTP-BINDING PROTEIN-RELATED"/>
    <property type="match status" value="1"/>
</dbReference>
<dbReference type="PROSITE" id="PS51710">
    <property type="entry name" value="G_OBG"/>
    <property type="match status" value="1"/>
</dbReference>
<evidence type="ECO:0000259" key="11">
    <source>
        <dbReference type="PROSITE" id="PS51710"/>
    </source>
</evidence>
<dbReference type="Pfam" id="PF09269">
    <property type="entry name" value="DUF1967"/>
    <property type="match status" value="1"/>
</dbReference>
<name>A0ABS5INV8_9MICO</name>
<keyword evidence="5 9" id="KW-0547">Nucleotide-binding</keyword>
<comment type="cofactor">
    <cofactor evidence="1 9">
        <name>Mg(2+)</name>
        <dbReference type="ChEBI" id="CHEBI:18420"/>
    </cofactor>
</comment>
<dbReference type="NCBIfam" id="TIGR03595">
    <property type="entry name" value="Obg_CgtA_exten"/>
    <property type="match status" value="1"/>
</dbReference>
<evidence type="ECO:0000256" key="1">
    <source>
        <dbReference type="ARBA" id="ARBA00001946"/>
    </source>
</evidence>
<protein>
    <recommendedName>
        <fullName evidence="9">GTPase Obg</fullName>
        <ecNumber evidence="9">3.6.5.-</ecNumber>
    </recommendedName>
    <alternativeName>
        <fullName evidence="9">GTP-binding protein Obg</fullName>
    </alternativeName>
</protein>
<comment type="function">
    <text evidence="9">An essential GTPase which binds GTP, GDP and possibly (p)ppGpp with moderate affinity, with high nucleotide exchange rates and a fairly low GTP hydrolysis rate. Plays a role in control of the cell cycle, stress response, ribosome biogenesis and in those bacteria that undergo differentiation, in morphogenesis control.</text>
</comment>
<evidence type="ECO:0000256" key="10">
    <source>
        <dbReference type="SAM" id="MobiDB-lite"/>
    </source>
</evidence>
<dbReference type="NCBIfam" id="TIGR02729">
    <property type="entry name" value="Obg_CgtA"/>
    <property type="match status" value="1"/>
</dbReference>
<dbReference type="Pfam" id="PF01926">
    <property type="entry name" value="MMR_HSR1"/>
    <property type="match status" value="1"/>
</dbReference>
<keyword evidence="8 9" id="KW-0342">GTP-binding</keyword>
<evidence type="ECO:0000256" key="5">
    <source>
        <dbReference type="ARBA" id="ARBA00022741"/>
    </source>
</evidence>
<dbReference type="Proteomes" id="UP000678243">
    <property type="component" value="Unassembled WGS sequence"/>
</dbReference>
<evidence type="ECO:0000256" key="8">
    <source>
        <dbReference type="ARBA" id="ARBA00023134"/>
    </source>
</evidence>
<dbReference type="PRINTS" id="PR00326">
    <property type="entry name" value="GTP1OBG"/>
</dbReference>
<reference evidence="14 15" key="1">
    <citation type="submission" date="2021-04" db="EMBL/GenBank/DDBJ databases">
        <title>Whole genome analysis of root endophytic bacterium Microbacterium paraoxydans ku-mp colonizing RP-bio226 rice variety.</title>
        <authorList>
            <person name="Ulaganathan K."/>
            <person name="Latha B."/>
        </authorList>
    </citation>
    <scope>NUCLEOTIDE SEQUENCE [LARGE SCALE GENOMIC DNA]</scope>
    <source>
        <strain evidence="15">ku-mp</strain>
    </source>
</reference>
<comment type="subcellular location">
    <subcellularLocation>
        <location evidence="9">Cytoplasm</location>
    </subcellularLocation>
</comment>
<feature type="region of interest" description="Disordered" evidence="10">
    <location>
        <begin position="60"/>
        <end position="85"/>
    </location>
</feature>
<dbReference type="InterPro" id="IPR045086">
    <property type="entry name" value="OBG_GTPase"/>
</dbReference>
<dbReference type="SUPFAM" id="SSF102741">
    <property type="entry name" value="Obg GTP-binding protein C-terminal domain"/>
    <property type="match status" value="1"/>
</dbReference>
<feature type="compositionally biased region" description="Basic and acidic residues" evidence="10">
    <location>
        <begin position="465"/>
        <end position="500"/>
    </location>
</feature>
<evidence type="ECO:0000313" key="15">
    <source>
        <dbReference type="Proteomes" id="UP000678243"/>
    </source>
</evidence>
<evidence type="ECO:0000256" key="6">
    <source>
        <dbReference type="ARBA" id="ARBA00022801"/>
    </source>
</evidence>
<dbReference type="PROSITE" id="PS51883">
    <property type="entry name" value="OBG"/>
    <property type="match status" value="1"/>
</dbReference>
<feature type="binding site" evidence="9">
    <location>
        <begin position="317"/>
        <end position="319"/>
    </location>
    <ligand>
        <name>GTP</name>
        <dbReference type="ChEBI" id="CHEBI:37565"/>
    </ligand>
</feature>
<evidence type="ECO:0000256" key="7">
    <source>
        <dbReference type="ARBA" id="ARBA00022842"/>
    </source>
</evidence>
<dbReference type="NCBIfam" id="NF008954">
    <property type="entry name" value="PRK12296.1"/>
    <property type="match status" value="1"/>
</dbReference>
<dbReference type="InterPro" id="IPR031167">
    <property type="entry name" value="G_OBG"/>
</dbReference>
<comment type="subunit">
    <text evidence="9">Monomer.</text>
</comment>
<dbReference type="RefSeq" id="WP_211543731.1">
    <property type="nucleotide sequence ID" value="NZ_JAGTUK010000003.1"/>
</dbReference>
<evidence type="ECO:0000313" key="14">
    <source>
        <dbReference type="EMBL" id="MBS0024648.1"/>
    </source>
</evidence>
<dbReference type="HAMAP" id="MF_01454">
    <property type="entry name" value="GTPase_Obg"/>
    <property type="match status" value="1"/>
</dbReference>
<evidence type="ECO:0000256" key="2">
    <source>
        <dbReference type="ARBA" id="ARBA00007699"/>
    </source>
</evidence>
<dbReference type="InterPro" id="IPR006073">
    <property type="entry name" value="GTP-bd"/>
</dbReference>
<feature type="binding site" evidence="9">
    <location>
        <position position="193"/>
    </location>
    <ligand>
        <name>Mg(2+)</name>
        <dbReference type="ChEBI" id="CHEBI:18420"/>
    </ligand>
</feature>
<feature type="binding site" evidence="9">
    <location>
        <begin position="191"/>
        <end position="195"/>
    </location>
    <ligand>
        <name>GTP</name>
        <dbReference type="ChEBI" id="CHEBI:37565"/>
    </ligand>
</feature>
<dbReference type="Pfam" id="PF01018">
    <property type="entry name" value="GTP1_OBG"/>
    <property type="match status" value="1"/>
</dbReference>
<dbReference type="PROSITE" id="PS00905">
    <property type="entry name" value="GTP1_OBG"/>
    <property type="match status" value="1"/>
</dbReference>
<organism evidence="14 15">
    <name type="scientific">Microbacterium paraoxydans</name>
    <dbReference type="NCBI Taxonomy" id="199592"/>
    <lineage>
        <taxon>Bacteria</taxon>
        <taxon>Bacillati</taxon>
        <taxon>Actinomycetota</taxon>
        <taxon>Actinomycetes</taxon>
        <taxon>Micrococcales</taxon>
        <taxon>Microbacteriaceae</taxon>
        <taxon>Microbacterium</taxon>
    </lineage>
</organism>
<dbReference type="InterPro" id="IPR036346">
    <property type="entry name" value="GTP-bd_prot_GTP1/OBG_C_sf"/>
</dbReference>
<dbReference type="Gene3D" id="2.70.210.12">
    <property type="entry name" value="GTP1/OBG domain"/>
    <property type="match status" value="1"/>
</dbReference>
<dbReference type="PROSITE" id="PS51881">
    <property type="entry name" value="OCT"/>
    <property type="match status" value="1"/>
</dbReference>
<dbReference type="InterPro" id="IPR006169">
    <property type="entry name" value="GTP1_OBG_dom"/>
</dbReference>
<feature type="region of interest" description="Disordered" evidence="10">
    <location>
        <begin position="450"/>
        <end position="500"/>
    </location>
</feature>
<dbReference type="InterPro" id="IPR027417">
    <property type="entry name" value="P-loop_NTPase"/>
</dbReference>